<dbReference type="InterPro" id="IPR007213">
    <property type="entry name" value="Ppm1/Ppm2/Tcmp"/>
</dbReference>
<comment type="caution">
    <text evidence="7">The sequence shown here is derived from an EMBL/GenBank/DDBJ whole genome shotgun (WGS) entry which is preliminary data.</text>
</comment>
<keyword evidence="4 7" id="KW-0808">Transferase</keyword>
<keyword evidence="5 6" id="KW-0949">S-adenosyl-L-methionine</keyword>
<keyword evidence="8" id="KW-1185">Reference proteome</keyword>
<dbReference type="PANTHER" id="PTHR43619">
    <property type="entry name" value="S-ADENOSYL-L-METHIONINE-DEPENDENT METHYLTRANSFERASE YKTD-RELATED"/>
    <property type="match status" value="1"/>
</dbReference>
<accession>A0AA41PWU7</accession>
<dbReference type="GO" id="GO:0032259">
    <property type="term" value="P:methylation"/>
    <property type="evidence" value="ECO:0007669"/>
    <property type="project" value="UniProtKB-KW"/>
</dbReference>
<keyword evidence="3 6" id="KW-0489">Methyltransferase</keyword>
<evidence type="ECO:0000256" key="2">
    <source>
        <dbReference type="ARBA" id="ARBA00008138"/>
    </source>
</evidence>
<dbReference type="SUPFAM" id="SSF53335">
    <property type="entry name" value="S-adenosyl-L-methionine-dependent methyltransferases"/>
    <property type="match status" value="1"/>
</dbReference>
<dbReference type="NCBIfam" id="TIGR00027">
    <property type="entry name" value="mthyl_TIGR00027"/>
    <property type="match status" value="1"/>
</dbReference>
<evidence type="ECO:0000256" key="5">
    <source>
        <dbReference type="ARBA" id="ARBA00022691"/>
    </source>
</evidence>
<dbReference type="Pfam" id="PF04072">
    <property type="entry name" value="LCM"/>
    <property type="match status" value="1"/>
</dbReference>
<dbReference type="Proteomes" id="UP001165378">
    <property type="component" value="Unassembled WGS sequence"/>
</dbReference>
<dbReference type="EC" id="2.1.1.-" evidence="6"/>
<proteinExistence type="inferred from homology"/>
<comment type="function">
    <text evidence="1 6">Exhibits S-adenosyl-L-methionine-dependent methyltransferase activity.</text>
</comment>
<evidence type="ECO:0000256" key="6">
    <source>
        <dbReference type="RuleBase" id="RU362030"/>
    </source>
</evidence>
<evidence type="ECO:0000256" key="3">
    <source>
        <dbReference type="ARBA" id="ARBA00022603"/>
    </source>
</evidence>
<dbReference type="GO" id="GO:0008168">
    <property type="term" value="F:methyltransferase activity"/>
    <property type="evidence" value="ECO:0007669"/>
    <property type="project" value="UniProtKB-UniRule"/>
</dbReference>
<sequence length="292" mass="31861">MSSTNSGRGDAAEPEPGLDPLARTALWTAAMRAREHARPDRLFSEPLAHALAGDEGPRIMHLFERDVQRGVEDPALAVRTRFLDEELLRHADRGIRQFVFVAAGMDTRAYRLTWPAGTAVYELDRPSLLAVKGSVIEASGADPGCARVDVGVDLLADWQTPLRAAGFDPGVPTAWLVEGLLYFLTGTERDTLLRQLADMSRPGSRLLADYVGQSVLDGPGMRAWRERMAEQGHPWKSGCDTPEDLLADLGWSAKVTAYGDPEADFGRWDHATIEPGTPGTRGRYLISATIDA</sequence>
<dbReference type="RefSeq" id="WP_235051471.1">
    <property type="nucleotide sequence ID" value="NZ_JAKFHA010000003.1"/>
</dbReference>
<comment type="similarity">
    <text evidence="2 6">Belongs to the UPF0677 family.</text>
</comment>
<evidence type="ECO:0000313" key="8">
    <source>
        <dbReference type="Proteomes" id="UP001165378"/>
    </source>
</evidence>
<protein>
    <recommendedName>
        <fullName evidence="6">S-adenosyl-L-methionine-dependent methyltransferase</fullName>
        <ecNumber evidence="6">2.1.1.-</ecNumber>
    </recommendedName>
</protein>
<dbReference type="Gene3D" id="3.40.50.150">
    <property type="entry name" value="Vaccinia Virus protein VP39"/>
    <property type="match status" value="1"/>
</dbReference>
<gene>
    <name evidence="7" type="ORF">LZ495_08940</name>
</gene>
<dbReference type="InterPro" id="IPR029063">
    <property type="entry name" value="SAM-dependent_MTases_sf"/>
</dbReference>
<dbReference type="EMBL" id="JAKFHA010000003">
    <property type="protein sequence ID" value="MCF2527335.1"/>
    <property type="molecule type" value="Genomic_DNA"/>
</dbReference>
<name>A0AA41PWU7_9ACTN</name>
<reference evidence="7" key="1">
    <citation type="submission" date="2022-01" db="EMBL/GenBank/DDBJ databases">
        <title>Genome-Based Taxonomic Classification of the Phylum Actinobacteria.</title>
        <authorList>
            <person name="Gao Y."/>
        </authorList>
    </citation>
    <scope>NUCLEOTIDE SEQUENCE</scope>
    <source>
        <strain evidence="7">KLBMP 8922</strain>
    </source>
</reference>
<dbReference type="AlphaFoldDB" id="A0AA41PWU7"/>
<dbReference type="InterPro" id="IPR011610">
    <property type="entry name" value="SAM_mthyl_Trfase_ML2640-like"/>
</dbReference>
<evidence type="ECO:0000256" key="4">
    <source>
        <dbReference type="ARBA" id="ARBA00022679"/>
    </source>
</evidence>
<evidence type="ECO:0000256" key="1">
    <source>
        <dbReference type="ARBA" id="ARBA00003907"/>
    </source>
</evidence>
<evidence type="ECO:0000313" key="7">
    <source>
        <dbReference type="EMBL" id="MCF2527335.1"/>
    </source>
</evidence>
<organism evidence="7 8">
    <name type="scientific">Yinghuangia soli</name>
    <dbReference type="NCBI Taxonomy" id="2908204"/>
    <lineage>
        <taxon>Bacteria</taxon>
        <taxon>Bacillati</taxon>
        <taxon>Actinomycetota</taxon>
        <taxon>Actinomycetes</taxon>
        <taxon>Kitasatosporales</taxon>
        <taxon>Streptomycetaceae</taxon>
        <taxon>Yinghuangia</taxon>
    </lineage>
</organism>
<dbReference type="PANTHER" id="PTHR43619:SF2">
    <property type="entry name" value="S-ADENOSYL-L-METHIONINE-DEPENDENT METHYLTRANSFERASES SUPERFAMILY PROTEIN"/>
    <property type="match status" value="1"/>
</dbReference>